<dbReference type="PANTHER" id="PTHR30213">
    <property type="entry name" value="INNER MEMBRANE PROTEIN YHJD"/>
    <property type="match status" value="1"/>
</dbReference>
<keyword evidence="8" id="KW-1185">Reference proteome</keyword>
<feature type="transmembrane region" description="Helical" evidence="6">
    <location>
        <begin position="145"/>
        <end position="165"/>
    </location>
</feature>
<feature type="transmembrane region" description="Helical" evidence="6">
    <location>
        <begin position="249"/>
        <end position="274"/>
    </location>
</feature>
<reference evidence="7 8" key="1">
    <citation type="submission" date="2017-04" db="EMBL/GenBank/DDBJ databases">
        <title>Complete genome sequence of Flavobacterium kingsejong AJ004.</title>
        <authorList>
            <person name="Lee P.C."/>
        </authorList>
    </citation>
    <scope>NUCLEOTIDE SEQUENCE [LARGE SCALE GENOMIC DNA]</scope>
    <source>
        <strain evidence="7 8">AJ004</strain>
    </source>
</reference>
<dbReference type="AlphaFoldDB" id="A0A2S1LRS7"/>
<feature type="transmembrane region" description="Helical" evidence="6">
    <location>
        <begin position="223"/>
        <end position="243"/>
    </location>
</feature>
<dbReference type="GO" id="GO:0005886">
    <property type="term" value="C:plasma membrane"/>
    <property type="evidence" value="ECO:0007669"/>
    <property type="project" value="UniProtKB-SubCell"/>
</dbReference>
<keyword evidence="3 6" id="KW-0812">Transmembrane</keyword>
<dbReference type="RefSeq" id="WP_108737989.1">
    <property type="nucleotide sequence ID" value="NZ_CP020919.1"/>
</dbReference>
<evidence type="ECO:0000313" key="8">
    <source>
        <dbReference type="Proteomes" id="UP000244677"/>
    </source>
</evidence>
<name>A0A2S1LRS7_9FLAO</name>
<evidence type="ECO:0000256" key="3">
    <source>
        <dbReference type="ARBA" id="ARBA00022692"/>
    </source>
</evidence>
<sequence>MKKDNTYKKSFKNTFHILKQSFTGFMDDKGLKLSASLSYYTVFSLAPLLLLMISLAGLFFGKEAIQGHVFAEINGLIGNAAAAQIQEMIKSVELSGKTTTAVIIGAVTLVIGATTVFGEIQDSINMIWKVKAKPKRGWLKLIKDRLLSSSLIVGLGFLLIVSLMVNGALLALSDLIKSYFPDITVLLFNILNIAISFVVITLLFGVIFKILPDAKIAWKDVRMGAFFTACLFMLGRYLIGIYIETTSTGSAYGAAGSLIIILVWVYYTAAILYFGAEFTRVYADFIGARIEPADYAVYVEEHEKEIDTAVLPKKTTSESDTRP</sequence>
<feature type="transmembrane region" description="Helical" evidence="6">
    <location>
        <begin position="37"/>
        <end position="60"/>
    </location>
</feature>
<dbReference type="EMBL" id="CP020919">
    <property type="protein sequence ID" value="AWG26467.1"/>
    <property type="molecule type" value="Genomic_DNA"/>
</dbReference>
<dbReference type="PIRSF" id="PIRSF035875">
    <property type="entry name" value="RNase_BN"/>
    <property type="match status" value="1"/>
</dbReference>
<keyword evidence="2" id="KW-1003">Cell membrane</keyword>
<dbReference type="Pfam" id="PF03631">
    <property type="entry name" value="Virul_fac_BrkB"/>
    <property type="match status" value="1"/>
</dbReference>
<dbReference type="KEGG" id="fki:FK004_15175"/>
<keyword evidence="4 6" id="KW-1133">Transmembrane helix</keyword>
<dbReference type="Proteomes" id="UP000244677">
    <property type="component" value="Chromosome"/>
</dbReference>
<keyword evidence="5 6" id="KW-0472">Membrane</keyword>
<proteinExistence type="predicted"/>
<gene>
    <name evidence="7" type="ORF">FK004_15175</name>
</gene>
<comment type="subcellular location">
    <subcellularLocation>
        <location evidence="1">Cell membrane</location>
        <topology evidence="1">Multi-pass membrane protein</topology>
    </subcellularLocation>
</comment>
<protein>
    <submittedName>
        <fullName evidence="7">Ribonuclease BN</fullName>
    </submittedName>
</protein>
<dbReference type="NCBIfam" id="TIGR00765">
    <property type="entry name" value="yihY_not_rbn"/>
    <property type="match status" value="1"/>
</dbReference>
<evidence type="ECO:0000256" key="6">
    <source>
        <dbReference type="SAM" id="Phobius"/>
    </source>
</evidence>
<feature type="transmembrane region" description="Helical" evidence="6">
    <location>
        <begin position="185"/>
        <end position="211"/>
    </location>
</feature>
<dbReference type="OrthoDB" id="9797028at2"/>
<evidence type="ECO:0000256" key="5">
    <source>
        <dbReference type="ARBA" id="ARBA00023136"/>
    </source>
</evidence>
<evidence type="ECO:0000256" key="2">
    <source>
        <dbReference type="ARBA" id="ARBA00022475"/>
    </source>
</evidence>
<dbReference type="InterPro" id="IPR017039">
    <property type="entry name" value="Virul_fac_BrkB"/>
</dbReference>
<organism evidence="7 8">
    <name type="scientific">Flavobacterium kingsejongi</name>
    <dbReference type="NCBI Taxonomy" id="1678728"/>
    <lineage>
        <taxon>Bacteria</taxon>
        <taxon>Pseudomonadati</taxon>
        <taxon>Bacteroidota</taxon>
        <taxon>Flavobacteriia</taxon>
        <taxon>Flavobacteriales</taxon>
        <taxon>Flavobacteriaceae</taxon>
        <taxon>Flavobacterium</taxon>
    </lineage>
</organism>
<evidence type="ECO:0000256" key="1">
    <source>
        <dbReference type="ARBA" id="ARBA00004651"/>
    </source>
</evidence>
<feature type="transmembrane region" description="Helical" evidence="6">
    <location>
        <begin position="101"/>
        <end position="124"/>
    </location>
</feature>
<dbReference type="PANTHER" id="PTHR30213:SF1">
    <property type="entry name" value="INNER MEMBRANE PROTEIN YHJD"/>
    <property type="match status" value="1"/>
</dbReference>
<accession>A0A2S1LRS7</accession>
<evidence type="ECO:0000313" key="7">
    <source>
        <dbReference type="EMBL" id="AWG26467.1"/>
    </source>
</evidence>
<evidence type="ECO:0000256" key="4">
    <source>
        <dbReference type="ARBA" id="ARBA00022989"/>
    </source>
</evidence>